<name>A0A0E9QX46_ANGAN</name>
<organism evidence="1">
    <name type="scientific">Anguilla anguilla</name>
    <name type="common">European freshwater eel</name>
    <name type="synonym">Muraena anguilla</name>
    <dbReference type="NCBI Taxonomy" id="7936"/>
    <lineage>
        <taxon>Eukaryota</taxon>
        <taxon>Metazoa</taxon>
        <taxon>Chordata</taxon>
        <taxon>Craniata</taxon>
        <taxon>Vertebrata</taxon>
        <taxon>Euteleostomi</taxon>
        <taxon>Actinopterygii</taxon>
        <taxon>Neopterygii</taxon>
        <taxon>Teleostei</taxon>
        <taxon>Anguilliformes</taxon>
        <taxon>Anguillidae</taxon>
        <taxon>Anguilla</taxon>
    </lineage>
</organism>
<sequence>MLAINAGRTIKLPFCCRLYCKESCGTGQLSLCCFYRAPKYSVKLRG</sequence>
<proteinExistence type="predicted"/>
<dbReference type="AlphaFoldDB" id="A0A0E9QX46"/>
<reference evidence="1" key="2">
    <citation type="journal article" date="2015" name="Fish Shellfish Immunol.">
        <title>Early steps in the European eel (Anguilla anguilla)-Vibrio vulnificus interaction in the gills: Role of the RtxA13 toxin.</title>
        <authorList>
            <person name="Callol A."/>
            <person name="Pajuelo D."/>
            <person name="Ebbesson L."/>
            <person name="Teles M."/>
            <person name="MacKenzie S."/>
            <person name="Amaro C."/>
        </authorList>
    </citation>
    <scope>NUCLEOTIDE SEQUENCE</scope>
</reference>
<dbReference type="EMBL" id="GBXM01087056">
    <property type="protein sequence ID" value="JAH21521.1"/>
    <property type="molecule type" value="Transcribed_RNA"/>
</dbReference>
<accession>A0A0E9QX46</accession>
<protein>
    <submittedName>
        <fullName evidence="1">Uncharacterized protein</fullName>
    </submittedName>
</protein>
<reference evidence="1" key="1">
    <citation type="submission" date="2014-11" db="EMBL/GenBank/DDBJ databases">
        <authorList>
            <person name="Amaro Gonzalez C."/>
        </authorList>
    </citation>
    <scope>NUCLEOTIDE SEQUENCE</scope>
</reference>
<evidence type="ECO:0000313" key="1">
    <source>
        <dbReference type="EMBL" id="JAH21521.1"/>
    </source>
</evidence>